<comment type="caution">
    <text evidence="4">The sequence shown here is derived from an EMBL/GenBank/DDBJ whole genome shotgun (WGS) entry which is preliminary data.</text>
</comment>
<name>A0A5C6BGG5_9BACT</name>
<dbReference type="PROSITE" id="PS50082">
    <property type="entry name" value="WD_REPEATS_2"/>
    <property type="match status" value="1"/>
</dbReference>
<feature type="transmembrane region" description="Helical" evidence="2">
    <location>
        <begin position="6"/>
        <end position="25"/>
    </location>
</feature>
<dbReference type="RefSeq" id="WP_146409371.1">
    <property type="nucleotide sequence ID" value="NZ_SJPU01000003.1"/>
</dbReference>
<dbReference type="EMBL" id="SJPU01000003">
    <property type="protein sequence ID" value="TWU11050.1"/>
    <property type="molecule type" value="Genomic_DNA"/>
</dbReference>
<feature type="repeat" description="WD" evidence="1">
    <location>
        <begin position="427"/>
        <end position="467"/>
    </location>
</feature>
<keyword evidence="2" id="KW-0472">Membrane</keyword>
<dbReference type="InterPro" id="IPR036322">
    <property type="entry name" value="WD40_repeat_dom_sf"/>
</dbReference>
<organism evidence="4 5">
    <name type="scientific">Allorhodopirellula heiligendammensis</name>
    <dbReference type="NCBI Taxonomy" id="2714739"/>
    <lineage>
        <taxon>Bacteria</taxon>
        <taxon>Pseudomonadati</taxon>
        <taxon>Planctomycetota</taxon>
        <taxon>Planctomycetia</taxon>
        <taxon>Pirellulales</taxon>
        <taxon>Pirellulaceae</taxon>
        <taxon>Allorhodopirellula</taxon>
    </lineage>
</organism>
<dbReference type="InterPro" id="IPR008756">
    <property type="entry name" value="Peptidase_M56"/>
</dbReference>
<dbReference type="AlphaFoldDB" id="A0A5C6BGG5"/>
<accession>A0A5C6BGG5</accession>
<gene>
    <name evidence="4" type="ORF">Poly21_49570</name>
</gene>
<dbReference type="Pfam" id="PF05569">
    <property type="entry name" value="Peptidase_M56"/>
    <property type="match status" value="1"/>
</dbReference>
<dbReference type="OrthoDB" id="291597at2"/>
<protein>
    <submittedName>
        <fullName evidence="4">BlaR1 peptidase M56</fullName>
    </submittedName>
</protein>
<proteinExistence type="predicted"/>
<keyword evidence="1" id="KW-0853">WD repeat</keyword>
<evidence type="ECO:0000313" key="5">
    <source>
        <dbReference type="Proteomes" id="UP000319908"/>
    </source>
</evidence>
<dbReference type="Gene3D" id="2.130.10.10">
    <property type="entry name" value="YVTN repeat-like/Quinoprotein amine dehydrogenase"/>
    <property type="match status" value="1"/>
</dbReference>
<dbReference type="Proteomes" id="UP000319908">
    <property type="component" value="Unassembled WGS sequence"/>
</dbReference>
<dbReference type="CDD" id="cd07341">
    <property type="entry name" value="M56_BlaR1_MecR1_like"/>
    <property type="match status" value="1"/>
</dbReference>
<dbReference type="InterPro" id="IPR015943">
    <property type="entry name" value="WD40/YVTN_repeat-like_dom_sf"/>
</dbReference>
<dbReference type="Pfam" id="PF00400">
    <property type="entry name" value="WD40"/>
    <property type="match status" value="1"/>
</dbReference>
<evidence type="ECO:0000313" key="4">
    <source>
        <dbReference type="EMBL" id="TWU11050.1"/>
    </source>
</evidence>
<reference evidence="4 5" key="1">
    <citation type="journal article" date="2020" name="Antonie Van Leeuwenhoek">
        <title>Rhodopirellula heiligendammensis sp. nov., Rhodopirellula pilleata sp. nov., and Rhodopirellula solitaria sp. nov. isolated from natural or artificial marine surfaces in Northern Germany and California, USA, and emended description of the genus Rhodopirellula.</title>
        <authorList>
            <person name="Kallscheuer N."/>
            <person name="Wiegand S."/>
            <person name="Jogler M."/>
            <person name="Boedeker C."/>
            <person name="Peeters S.H."/>
            <person name="Rast P."/>
            <person name="Heuer A."/>
            <person name="Jetten M.S.M."/>
            <person name="Rohde M."/>
            <person name="Jogler C."/>
        </authorList>
    </citation>
    <scope>NUCLEOTIDE SEQUENCE [LARGE SCALE GENOMIC DNA]</scope>
    <source>
        <strain evidence="4 5">Poly21</strain>
    </source>
</reference>
<dbReference type="InterPro" id="IPR052173">
    <property type="entry name" value="Beta-lactam_resp_regulator"/>
</dbReference>
<dbReference type="PROSITE" id="PS50294">
    <property type="entry name" value="WD_REPEATS_REGION"/>
    <property type="match status" value="1"/>
</dbReference>
<evidence type="ECO:0000259" key="3">
    <source>
        <dbReference type="Pfam" id="PF05569"/>
    </source>
</evidence>
<evidence type="ECO:0000256" key="2">
    <source>
        <dbReference type="SAM" id="Phobius"/>
    </source>
</evidence>
<feature type="transmembrane region" description="Helical" evidence="2">
    <location>
        <begin position="37"/>
        <end position="57"/>
    </location>
</feature>
<dbReference type="Gene3D" id="3.30.2010.10">
    <property type="entry name" value="Metalloproteases ('zincins'), catalytic domain"/>
    <property type="match status" value="1"/>
</dbReference>
<sequence length="577" mass="63182">MMFAAQTIVSNVLIASLIGGLAWSVGRSGRRAVLAHLLWVAFLIKLITPPLLQLRILPSQAGPAMDMDWWIGLGVLWLAGFAFFVARGLVRSIRFHLLIKREGTSDPEATAFVASLLADSRRASAPEVVRLPLRLSPMLFGFALRPVIVCPESLWAILSDPERHAFLAHETAHYHRHDHWVRWLEWLVGCIYWWFPGVHLAHRQLERHEEACCDAWAVARLNSTPRQYAEALLRVVDFISEHSIGMPRLANGMRPTDSLEERIRLLMCARGLEHATAPLNMAVGIGCVALMLVHPAERRIRTFRVDSLATHQLGADTLEPSIASSASGSQSLMIVPEPLPGTPRGFWNQPPPRRWANIPLSLPGAHLVADVDHGIRVDGGRYPTISFSNSDVSAIAEIPSTQRVVIGTAAGNLRLWDLTAGMPVSLIGKHASGVTSVAYHPTHGLVSGDSSGTVNRWDLQSGQILASWSGSDSGVQSIRYAADGKTMMILSGGWRHCGTEQTARLVDSRSLALIQSWPVHGPAAVVLERPECGWVAVDWSGHVRRLETETLAAMLSKDDVSSLVLSQDTHPNAEVLP</sequence>
<dbReference type="InterPro" id="IPR001680">
    <property type="entry name" value="WD40_rpt"/>
</dbReference>
<evidence type="ECO:0000256" key="1">
    <source>
        <dbReference type="PROSITE-ProRule" id="PRU00221"/>
    </source>
</evidence>
<dbReference type="PANTHER" id="PTHR34978:SF3">
    <property type="entry name" value="SLR0241 PROTEIN"/>
    <property type="match status" value="1"/>
</dbReference>
<dbReference type="SMART" id="SM00320">
    <property type="entry name" value="WD40"/>
    <property type="match status" value="3"/>
</dbReference>
<keyword evidence="5" id="KW-1185">Reference proteome</keyword>
<dbReference type="SUPFAM" id="SSF50978">
    <property type="entry name" value="WD40 repeat-like"/>
    <property type="match status" value="1"/>
</dbReference>
<keyword evidence="2" id="KW-1133">Transmembrane helix</keyword>
<keyword evidence="2" id="KW-0812">Transmembrane</keyword>
<dbReference type="PANTHER" id="PTHR34978">
    <property type="entry name" value="POSSIBLE SENSOR-TRANSDUCER PROTEIN BLAR"/>
    <property type="match status" value="1"/>
</dbReference>
<feature type="domain" description="Peptidase M56" evidence="3">
    <location>
        <begin position="68"/>
        <end position="265"/>
    </location>
</feature>
<feature type="transmembrane region" description="Helical" evidence="2">
    <location>
        <begin position="69"/>
        <end position="90"/>
    </location>
</feature>